<dbReference type="Pfam" id="PF03479">
    <property type="entry name" value="PCC"/>
    <property type="match status" value="1"/>
</dbReference>
<accession>A0ABS5RAC9</accession>
<keyword evidence="3" id="KW-1185">Reference proteome</keyword>
<feature type="domain" description="PPC" evidence="1">
    <location>
        <begin position="1"/>
        <end position="128"/>
    </location>
</feature>
<name>A0ABS5RAC9_9HYPH</name>
<reference evidence="2" key="1">
    <citation type="submission" date="2021-05" db="EMBL/GenBank/DDBJ databases">
        <authorList>
            <person name="Sun Q."/>
            <person name="Inoue M."/>
        </authorList>
    </citation>
    <scope>NUCLEOTIDE SEQUENCE</scope>
    <source>
        <strain evidence="2">VKM B-3255</strain>
    </source>
</reference>
<dbReference type="EMBL" id="JAHCQH010000017">
    <property type="protein sequence ID" value="MBS9478067.1"/>
    <property type="molecule type" value="Genomic_DNA"/>
</dbReference>
<dbReference type="CDD" id="cd11378">
    <property type="entry name" value="DUF296"/>
    <property type="match status" value="1"/>
</dbReference>
<comment type="caution">
    <text evidence="2">The sequence shown here is derived from an EMBL/GenBank/DDBJ whole genome shotgun (WGS) entry which is preliminary data.</text>
</comment>
<dbReference type="PROSITE" id="PS51742">
    <property type="entry name" value="PPC"/>
    <property type="match status" value="1"/>
</dbReference>
<proteinExistence type="predicted"/>
<dbReference type="GO" id="GO:0003677">
    <property type="term" value="F:DNA binding"/>
    <property type="evidence" value="ECO:0007669"/>
    <property type="project" value="UniProtKB-KW"/>
</dbReference>
<evidence type="ECO:0000313" key="3">
    <source>
        <dbReference type="Proteomes" id="UP001166585"/>
    </source>
</evidence>
<organism evidence="2 3">
    <name type="scientific">Ancylobacter radicis</name>
    <dbReference type="NCBI Taxonomy" id="2836179"/>
    <lineage>
        <taxon>Bacteria</taxon>
        <taxon>Pseudomonadati</taxon>
        <taxon>Pseudomonadota</taxon>
        <taxon>Alphaproteobacteria</taxon>
        <taxon>Hyphomicrobiales</taxon>
        <taxon>Xanthobacteraceae</taxon>
        <taxon>Ancylobacter</taxon>
    </lineage>
</organism>
<dbReference type="InterPro" id="IPR005175">
    <property type="entry name" value="PPC_dom"/>
</dbReference>
<dbReference type="Gene3D" id="3.30.1330.80">
    <property type="entry name" value="Hypothetical protein, similar to alpha- acetolactate decarboxylase, domain 2"/>
    <property type="match status" value="1"/>
</dbReference>
<dbReference type="Proteomes" id="UP001166585">
    <property type="component" value="Unassembled WGS sequence"/>
</dbReference>
<keyword evidence="2" id="KW-0238">DNA-binding</keyword>
<protein>
    <submittedName>
        <fullName evidence="2">DNA-binding protein</fullName>
    </submittedName>
</protein>
<gene>
    <name evidence="2" type="ORF">KIP89_13205</name>
</gene>
<dbReference type="SUPFAM" id="SSF117856">
    <property type="entry name" value="AF0104/ALDC/Ptd012-like"/>
    <property type="match status" value="1"/>
</dbReference>
<sequence length="128" mass="14199">MVLRQGDDVLAHLEALMREADIPAASVRGFGFAGLIRFGFFDFERRDYEPRDFRDMEVTALLGTLAWKDGAPAIHAHATATGADFNAVGGHLLALTVGRGSFELTITTHDRRLERRFEEDIGANVLRL</sequence>
<evidence type="ECO:0000259" key="1">
    <source>
        <dbReference type="PROSITE" id="PS51742"/>
    </source>
</evidence>
<evidence type="ECO:0000313" key="2">
    <source>
        <dbReference type="EMBL" id="MBS9478067.1"/>
    </source>
</evidence>